<protein>
    <submittedName>
        <fullName evidence="2">Uncharacterized protein</fullName>
    </submittedName>
</protein>
<sequence length="173" mass="19478">MPAPRSRRSSRDFSKNLNDHENYSQQANHRPPTAVSRARTPTNPPKNRQYQPPASYGQYLGPGGMSIPTNLHDQYPVARTCTLTNTLDNRQFQIPTNSVRYVEAGGIRGPTDLHDPNQVYLARTPTNPPGSLQYQLSLNYVQYLEAQGIRAPTSLCDPTPEGYYVYYADPEDH</sequence>
<dbReference type="Proteomes" id="UP000018144">
    <property type="component" value="Unassembled WGS sequence"/>
</dbReference>
<evidence type="ECO:0000256" key="1">
    <source>
        <dbReference type="SAM" id="MobiDB-lite"/>
    </source>
</evidence>
<dbReference type="AlphaFoldDB" id="U4L7X6"/>
<dbReference type="EMBL" id="HF935283">
    <property type="protein sequence ID" value="CCX06239.1"/>
    <property type="molecule type" value="Genomic_DNA"/>
</dbReference>
<accession>U4L7X6</accession>
<feature type="compositionally biased region" description="Basic and acidic residues" evidence="1">
    <location>
        <begin position="9"/>
        <end position="22"/>
    </location>
</feature>
<feature type="compositionally biased region" description="Polar residues" evidence="1">
    <location>
        <begin position="39"/>
        <end position="52"/>
    </location>
</feature>
<reference evidence="2 3" key="1">
    <citation type="journal article" date="2013" name="PLoS Genet.">
        <title>The genome and development-dependent transcriptomes of Pyronema confluens: a window into fungal evolution.</title>
        <authorList>
            <person name="Traeger S."/>
            <person name="Altegoer F."/>
            <person name="Freitag M."/>
            <person name="Gabaldon T."/>
            <person name="Kempken F."/>
            <person name="Kumar A."/>
            <person name="Marcet-Houben M."/>
            <person name="Poggeler S."/>
            <person name="Stajich J.E."/>
            <person name="Nowrousian M."/>
        </authorList>
    </citation>
    <scope>NUCLEOTIDE SEQUENCE [LARGE SCALE GENOMIC DNA]</scope>
    <source>
        <strain evidence="3">CBS 100304</strain>
        <tissue evidence="2">Vegetative mycelium</tissue>
    </source>
</reference>
<evidence type="ECO:0000313" key="3">
    <source>
        <dbReference type="Proteomes" id="UP000018144"/>
    </source>
</evidence>
<proteinExistence type="predicted"/>
<organism evidence="2 3">
    <name type="scientific">Pyronema omphalodes (strain CBS 100304)</name>
    <name type="common">Pyronema confluens</name>
    <dbReference type="NCBI Taxonomy" id="1076935"/>
    <lineage>
        <taxon>Eukaryota</taxon>
        <taxon>Fungi</taxon>
        <taxon>Dikarya</taxon>
        <taxon>Ascomycota</taxon>
        <taxon>Pezizomycotina</taxon>
        <taxon>Pezizomycetes</taxon>
        <taxon>Pezizales</taxon>
        <taxon>Pyronemataceae</taxon>
        <taxon>Pyronema</taxon>
    </lineage>
</organism>
<gene>
    <name evidence="2" type="ORF">PCON_05826</name>
</gene>
<feature type="region of interest" description="Disordered" evidence="1">
    <location>
        <begin position="1"/>
        <end position="56"/>
    </location>
</feature>
<evidence type="ECO:0000313" key="2">
    <source>
        <dbReference type="EMBL" id="CCX06239.1"/>
    </source>
</evidence>
<name>U4L7X6_PYROM</name>
<keyword evidence="3" id="KW-1185">Reference proteome</keyword>